<keyword evidence="4 5" id="KW-0472">Membrane</keyword>
<feature type="transmembrane region" description="Helical" evidence="5">
    <location>
        <begin position="67"/>
        <end position="84"/>
    </location>
</feature>
<keyword evidence="3 5" id="KW-1133">Transmembrane helix</keyword>
<comment type="caution">
    <text evidence="7">The sequence shown here is derived from an EMBL/GenBank/DDBJ whole genome shotgun (WGS) entry which is preliminary data.</text>
</comment>
<comment type="subcellular location">
    <subcellularLocation>
        <location evidence="1">Membrane</location>
        <topology evidence="1">Multi-pass membrane protein</topology>
    </subcellularLocation>
</comment>
<feature type="transmembrane region" description="Helical" evidence="5">
    <location>
        <begin position="329"/>
        <end position="348"/>
    </location>
</feature>
<organism evidence="7 8">
    <name type="scientific">Aerococcus urinaeequi</name>
    <dbReference type="NCBI Taxonomy" id="51665"/>
    <lineage>
        <taxon>Bacteria</taxon>
        <taxon>Bacillati</taxon>
        <taxon>Bacillota</taxon>
        <taxon>Bacilli</taxon>
        <taxon>Lactobacillales</taxon>
        <taxon>Aerococcaceae</taxon>
        <taxon>Aerococcus</taxon>
    </lineage>
</organism>
<dbReference type="InterPro" id="IPR051533">
    <property type="entry name" value="WaaL-like"/>
</dbReference>
<evidence type="ECO:0000259" key="6">
    <source>
        <dbReference type="Pfam" id="PF04932"/>
    </source>
</evidence>
<evidence type="ECO:0000256" key="4">
    <source>
        <dbReference type="ARBA" id="ARBA00023136"/>
    </source>
</evidence>
<feature type="domain" description="O-antigen ligase-related" evidence="6">
    <location>
        <begin position="208"/>
        <end position="336"/>
    </location>
</feature>
<sequence length="409" mass="47565">MDDFSELIYKKEHTFLDDLLIFTISSFLFGIWFVPYYTAVWGIVLFIFDLFYLLMRGNLKIKLNIENLSWIGFLIFLVIGAFISENQSESFQYVVTVILFWLNYLILSDNKNWAEQFIKNMEVICIIFTLGSVIQIVAPNILISINNLHLFGQELVRATNFVQLNVLVGFTSQSGINGFIMSILLILILIKFLYGNEKKQKYLYLTAYLFVFYLIFLTEKRGFLIFNILITIYLFAINYEKKYKIIFPIIVIIIAFLLVLFRTDIGNNILERTMVQDDISSGRFPMYRAMWNDFINNPIFGNGTYSTIQEFSAGHGHNIYIQVLRENGIFGFLFFIMLIGFTFIKTQLAFKTYLNTTTKMILSLSIGLQLLFILWGMTGNPLYDVFALFTYFIAIALPYGIKTKGSNYL</sequence>
<dbReference type="EMBL" id="JACGAN010000011">
    <property type="protein sequence ID" value="MBA5746958.1"/>
    <property type="molecule type" value="Genomic_DNA"/>
</dbReference>
<reference evidence="7 8" key="1">
    <citation type="submission" date="2020-07" db="EMBL/GenBank/DDBJ databases">
        <title>Draft Genome Sequences of Lactobacillales Isolated from the International Space Station.</title>
        <authorList>
            <person name="Bharadwaj A.R."/>
            <person name="Singh N.K."/>
            <person name="Wood J.M."/>
            <person name="Debieu M."/>
            <person name="O'Hara N.B."/>
            <person name="Karouia F."/>
            <person name="Mason C.E."/>
            <person name="Venkateswaran K."/>
        </authorList>
    </citation>
    <scope>NUCLEOTIDE SEQUENCE [LARGE SCALE GENOMIC DNA]</scope>
    <source>
        <strain evidence="7 8">151250015-1-258-55</strain>
    </source>
</reference>
<keyword evidence="2 5" id="KW-0812">Transmembrane</keyword>
<feature type="transmembrane region" description="Helical" evidence="5">
    <location>
        <begin position="246"/>
        <end position="265"/>
    </location>
</feature>
<feature type="transmembrane region" description="Helical" evidence="5">
    <location>
        <begin position="166"/>
        <end position="190"/>
    </location>
</feature>
<keyword evidence="7" id="KW-0436">Ligase</keyword>
<evidence type="ECO:0000313" key="8">
    <source>
        <dbReference type="Proteomes" id="UP000540056"/>
    </source>
</evidence>
<protein>
    <submittedName>
        <fullName evidence="7">O-antigen ligase family protein</fullName>
    </submittedName>
</protein>
<accession>A0ABR5ZZ22</accession>
<dbReference type="Proteomes" id="UP000540056">
    <property type="component" value="Unassembled WGS sequence"/>
</dbReference>
<dbReference type="PANTHER" id="PTHR37422:SF13">
    <property type="entry name" value="LIPOPOLYSACCHARIDE BIOSYNTHESIS PROTEIN PA4999-RELATED"/>
    <property type="match status" value="1"/>
</dbReference>
<gene>
    <name evidence="7" type="ORF">H3232_07140</name>
</gene>
<dbReference type="InterPro" id="IPR007016">
    <property type="entry name" value="O-antigen_ligase-rel_domated"/>
</dbReference>
<evidence type="ECO:0000256" key="1">
    <source>
        <dbReference type="ARBA" id="ARBA00004141"/>
    </source>
</evidence>
<dbReference type="RefSeq" id="WP_182023511.1">
    <property type="nucleotide sequence ID" value="NZ_JACGAM010000012.1"/>
</dbReference>
<evidence type="ECO:0000313" key="7">
    <source>
        <dbReference type="EMBL" id="MBA5746958.1"/>
    </source>
</evidence>
<feature type="transmembrane region" description="Helical" evidence="5">
    <location>
        <begin position="15"/>
        <end position="33"/>
    </location>
</feature>
<dbReference type="Pfam" id="PF04932">
    <property type="entry name" value="Wzy_C"/>
    <property type="match status" value="1"/>
</dbReference>
<feature type="transmembrane region" description="Helical" evidence="5">
    <location>
        <begin position="383"/>
        <end position="401"/>
    </location>
</feature>
<feature type="transmembrane region" description="Helical" evidence="5">
    <location>
        <begin position="360"/>
        <end position="377"/>
    </location>
</feature>
<evidence type="ECO:0000256" key="5">
    <source>
        <dbReference type="SAM" id="Phobius"/>
    </source>
</evidence>
<feature type="transmembrane region" description="Helical" evidence="5">
    <location>
        <begin position="123"/>
        <end position="146"/>
    </location>
</feature>
<feature type="transmembrane region" description="Helical" evidence="5">
    <location>
        <begin position="90"/>
        <end position="107"/>
    </location>
</feature>
<evidence type="ECO:0000256" key="2">
    <source>
        <dbReference type="ARBA" id="ARBA00022692"/>
    </source>
</evidence>
<name>A0ABR5ZZ22_9LACT</name>
<dbReference type="PANTHER" id="PTHR37422">
    <property type="entry name" value="TEICHURONIC ACID BIOSYNTHESIS PROTEIN TUAE"/>
    <property type="match status" value="1"/>
</dbReference>
<dbReference type="GO" id="GO:0016874">
    <property type="term" value="F:ligase activity"/>
    <property type="evidence" value="ECO:0007669"/>
    <property type="project" value="UniProtKB-KW"/>
</dbReference>
<keyword evidence="8" id="KW-1185">Reference proteome</keyword>
<proteinExistence type="predicted"/>
<evidence type="ECO:0000256" key="3">
    <source>
        <dbReference type="ARBA" id="ARBA00022989"/>
    </source>
</evidence>